<dbReference type="RefSeq" id="WP_377253689.1">
    <property type="nucleotide sequence ID" value="NZ_JBHLUH010000047.1"/>
</dbReference>
<dbReference type="InterPro" id="IPR005656">
    <property type="entry name" value="MmgE_PrpD"/>
</dbReference>
<dbReference type="InterPro" id="IPR045337">
    <property type="entry name" value="MmgE_PrpD_C"/>
</dbReference>
<dbReference type="InterPro" id="IPR042188">
    <property type="entry name" value="MmgE/PrpD_sf_2"/>
</dbReference>
<protein>
    <submittedName>
        <fullName evidence="4">MmgE/PrpD family protein</fullName>
    </submittedName>
</protein>
<dbReference type="InterPro" id="IPR036148">
    <property type="entry name" value="MmgE/PrpD_sf"/>
</dbReference>
<dbReference type="Gene3D" id="3.30.1330.120">
    <property type="entry name" value="2-methylcitrate dehydratase PrpD"/>
    <property type="match status" value="1"/>
</dbReference>
<dbReference type="Pfam" id="PF19305">
    <property type="entry name" value="MmgE_PrpD_C"/>
    <property type="match status" value="1"/>
</dbReference>
<evidence type="ECO:0000259" key="3">
    <source>
        <dbReference type="Pfam" id="PF19305"/>
    </source>
</evidence>
<proteinExistence type="inferred from homology"/>
<accession>A0ABV6M756</accession>
<organism evidence="4 5">
    <name type="scientific">Phytohabitans kaempferiae</name>
    <dbReference type="NCBI Taxonomy" id="1620943"/>
    <lineage>
        <taxon>Bacteria</taxon>
        <taxon>Bacillati</taxon>
        <taxon>Actinomycetota</taxon>
        <taxon>Actinomycetes</taxon>
        <taxon>Micromonosporales</taxon>
        <taxon>Micromonosporaceae</taxon>
    </lineage>
</organism>
<reference evidence="4 5" key="1">
    <citation type="submission" date="2024-09" db="EMBL/GenBank/DDBJ databases">
        <authorList>
            <person name="Sun Q."/>
            <person name="Mori K."/>
        </authorList>
    </citation>
    <scope>NUCLEOTIDE SEQUENCE [LARGE SCALE GENOMIC DNA]</scope>
    <source>
        <strain evidence="4 5">TBRC 3947</strain>
    </source>
</reference>
<evidence type="ECO:0000313" key="4">
    <source>
        <dbReference type="EMBL" id="MFC0530531.1"/>
    </source>
</evidence>
<feature type="domain" description="MmgE/PrpD N-terminal" evidence="2">
    <location>
        <begin position="7"/>
        <end position="233"/>
    </location>
</feature>
<evidence type="ECO:0000256" key="1">
    <source>
        <dbReference type="ARBA" id="ARBA00006174"/>
    </source>
</evidence>
<comment type="similarity">
    <text evidence="1">Belongs to the PrpD family.</text>
</comment>
<dbReference type="InterPro" id="IPR045336">
    <property type="entry name" value="MmgE_PrpD_N"/>
</dbReference>
<name>A0ABV6M756_9ACTN</name>
<dbReference type="Gene3D" id="1.10.4100.10">
    <property type="entry name" value="2-methylcitrate dehydratase PrpD"/>
    <property type="match status" value="1"/>
</dbReference>
<dbReference type="PANTHER" id="PTHR16943:SF8">
    <property type="entry name" value="2-METHYLCITRATE DEHYDRATASE"/>
    <property type="match status" value="1"/>
</dbReference>
<dbReference type="EMBL" id="JBHLUH010000047">
    <property type="protein sequence ID" value="MFC0530531.1"/>
    <property type="molecule type" value="Genomic_DNA"/>
</dbReference>
<dbReference type="InterPro" id="IPR042183">
    <property type="entry name" value="MmgE/PrpD_sf_1"/>
</dbReference>
<gene>
    <name evidence="4" type="ORF">ACFFIA_22985</name>
</gene>
<sequence>MGDASAALAQLVAGTTPGSLPPACTELARRGILDALGCGLYGAALPHVAWIRDGLDASSGGATLWGHRRGVAADQAALANGTAVHATEMSETFIRAVVHPGNVVVPAAVAVAEALGSTGAQLLTAVAVGYEVLARCGLAAGTGALMEQRLHTFSLLGPFGAAAAVAKLRFDDDADRVHDTLGIAATLAPTALLDAAREGATVKDVFEGHAAALGVVAGRYASLGVTGMRRWTDEWFPAVIRTPDLDRLTDGIGDRWEMARGGLRIKLRPVMGLVQPTVAAVLDLLDRQPVAVSDIAAVRVDSTRRAMIATETAPATVTGAKASIPFTVAALLHRTRAARTDPYLLDFYTEELLRDPDVLALAARCTVHLDEDFERHFETDAQMRYESRVTITRHDGARVTGYADIWPATSRLTFDEVTGKFTACATRGGVADPARIVEAVRRLEDLDDVRRLGELLAPDARHTGRRDPREG</sequence>
<evidence type="ECO:0000259" key="2">
    <source>
        <dbReference type="Pfam" id="PF03972"/>
    </source>
</evidence>
<dbReference type="SUPFAM" id="SSF103378">
    <property type="entry name" value="2-methylcitrate dehydratase PrpD"/>
    <property type="match status" value="1"/>
</dbReference>
<comment type="caution">
    <text evidence="4">The sequence shown here is derived from an EMBL/GenBank/DDBJ whole genome shotgun (WGS) entry which is preliminary data.</text>
</comment>
<dbReference type="PANTHER" id="PTHR16943">
    <property type="entry name" value="2-METHYLCITRATE DEHYDRATASE-RELATED"/>
    <property type="match status" value="1"/>
</dbReference>
<evidence type="ECO:0000313" key="5">
    <source>
        <dbReference type="Proteomes" id="UP001589867"/>
    </source>
</evidence>
<dbReference type="Proteomes" id="UP001589867">
    <property type="component" value="Unassembled WGS sequence"/>
</dbReference>
<keyword evidence="5" id="KW-1185">Reference proteome</keyword>
<dbReference type="Pfam" id="PF03972">
    <property type="entry name" value="MmgE_PrpD_N"/>
    <property type="match status" value="1"/>
</dbReference>
<feature type="domain" description="MmgE/PrpD C-terminal" evidence="3">
    <location>
        <begin position="269"/>
        <end position="443"/>
    </location>
</feature>